<evidence type="ECO:0000313" key="3">
    <source>
        <dbReference type="Proteomes" id="UP001161139"/>
    </source>
</evidence>
<sequence length="357" mass="39145">MFKRKSQDKSKPVNSLMLQVQEYVASEGSKEIDAVIGVDLEGKQYSVILTTSGDAAENDKRNTLASFANSKSNHHVPVGGMMLLSTVWLREPEKEGAPTTGIARWSEFFGNSREELSIGNAMYRAGTNADGKGKETNWGALDRLGKPLTLTAEQFPGAVAALADKCAADRSRARPIVRLLSESGQVLDFTTIKQGTAEVEEGGEKVRRAENGAQVVEGMKKNTRLTKMLQAAEAGQGVLEMIPVMSIEMSKKMMNSPRGHNYVALAKRFQDENQVYAAECYIRRAPSDDFNYISHLSVTNKDRFDPLLLPSDRFPQPAYSAELLAEVGVDPEKVKGKAPQAEPEPEPEYENAPGFDN</sequence>
<dbReference type="EMBL" id="JAOCDG010000003">
    <property type="protein sequence ID" value="MDH0686962.1"/>
    <property type="molecule type" value="Genomic_DNA"/>
</dbReference>
<dbReference type="RefSeq" id="WP_279648965.1">
    <property type="nucleotide sequence ID" value="NZ_JAOCDG010000003.1"/>
</dbReference>
<dbReference type="AlphaFoldDB" id="A0ABD4XVX9"/>
<reference evidence="2" key="1">
    <citation type="submission" date="2022-09" db="EMBL/GenBank/DDBJ databases">
        <title>Intensive care unit water sources are persistently colonized with multi-drug resistant bacteria and are the site of extensive horizontal gene transfer of antibiotic resistance genes.</title>
        <authorList>
            <person name="Diorio-Toth L."/>
        </authorList>
    </citation>
    <scope>NUCLEOTIDE SEQUENCE</scope>
    <source>
        <strain evidence="2">GD03864</strain>
    </source>
</reference>
<proteinExistence type="predicted"/>
<organism evidence="2 3">
    <name type="scientific">Stutzerimonas stutzeri</name>
    <name type="common">Pseudomonas stutzeri</name>
    <dbReference type="NCBI Taxonomy" id="316"/>
    <lineage>
        <taxon>Bacteria</taxon>
        <taxon>Pseudomonadati</taxon>
        <taxon>Pseudomonadota</taxon>
        <taxon>Gammaproteobacteria</taxon>
        <taxon>Pseudomonadales</taxon>
        <taxon>Pseudomonadaceae</taxon>
        <taxon>Stutzerimonas</taxon>
    </lineage>
</organism>
<feature type="region of interest" description="Disordered" evidence="1">
    <location>
        <begin position="330"/>
        <end position="357"/>
    </location>
</feature>
<protein>
    <submittedName>
        <fullName evidence="2">Uncharacterized protein</fullName>
    </submittedName>
</protein>
<evidence type="ECO:0000256" key="1">
    <source>
        <dbReference type="SAM" id="MobiDB-lite"/>
    </source>
</evidence>
<gene>
    <name evidence="2" type="ORF">N5D09_02535</name>
</gene>
<accession>A0ABD4XVX9</accession>
<dbReference type="Proteomes" id="UP001161139">
    <property type="component" value="Unassembled WGS sequence"/>
</dbReference>
<evidence type="ECO:0000313" key="2">
    <source>
        <dbReference type="EMBL" id="MDH0686962.1"/>
    </source>
</evidence>
<name>A0ABD4XVX9_STUST</name>
<comment type="caution">
    <text evidence="2">The sequence shown here is derived from an EMBL/GenBank/DDBJ whole genome shotgun (WGS) entry which is preliminary data.</text>
</comment>